<dbReference type="RefSeq" id="WP_052676155.1">
    <property type="nucleotide sequence ID" value="NZ_JYJB01000003.1"/>
</dbReference>
<evidence type="ECO:0000313" key="1">
    <source>
        <dbReference type="EMBL" id="KJL49507.1"/>
    </source>
</evidence>
<dbReference type="EMBL" id="JYJB01000003">
    <property type="protein sequence ID" value="KJL49507.1"/>
    <property type="molecule type" value="Genomic_DNA"/>
</dbReference>
<protein>
    <submittedName>
        <fullName evidence="1">Uncharacterized protein</fullName>
    </submittedName>
</protein>
<dbReference type="Proteomes" id="UP000033900">
    <property type="component" value="Unassembled WGS sequence"/>
</dbReference>
<organism evidence="1 2">
    <name type="scientific">Microbacterium hydrocarbonoxydans</name>
    <dbReference type="NCBI Taxonomy" id="273678"/>
    <lineage>
        <taxon>Bacteria</taxon>
        <taxon>Bacillati</taxon>
        <taxon>Actinomycetota</taxon>
        <taxon>Actinomycetes</taxon>
        <taxon>Micrococcales</taxon>
        <taxon>Microbacteriaceae</taxon>
        <taxon>Microbacterium</taxon>
    </lineage>
</organism>
<dbReference type="OrthoDB" id="4338729at2"/>
<gene>
    <name evidence="1" type="ORF">RS84_00220</name>
</gene>
<reference evidence="1 2" key="1">
    <citation type="submission" date="2015-02" db="EMBL/GenBank/DDBJ databases">
        <title>Draft genome sequences of ten Microbacterium spp. with emphasis on heavy metal contaminated environments.</title>
        <authorList>
            <person name="Corretto E."/>
        </authorList>
    </citation>
    <scope>NUCLEOTIDE SEQUENCE [LARGE SCALE GENOMIC DNA]</scope>
    <source>
        <strain evidence="1 2">SA35</strain>
    </source>
</reference>
<dbReference type="STRING" id="273678.RS84_00220"/>
<name>A0A0M2HRX8_9MICO</name>
<dbReference type="AlphaFoldDB" id="A0A0M2HRX8"/>
<keyword evidence="2" id="KW-1185">Reference proteome</keyword>
<dbReference type="Pfam" id="PF19563">
    <property type="entry name" value="DUF6085"/>
    <property type="match status" value="1"/>
</dbReference>
<sequence length="117" mass="12982">MSKLDVIEALLAEGMRKNLTANRKYISPAERTAIAKDSAAVAIAVLVDLTDGHDHIVRAEGDTFTLQHPLVERLTGDLFDCDVHQHLADGEPLERGRYRVVPTDSHDFELIPVKDQP</sequence>
<comment type="caution">
    <text evidence="1">The sequence shown here is derived from an EMBL/GenBank/DDBJ whole genome shotgun (WGS) entry which is preliminary data.</text>
</comment>
<dbReference type="PATRIC" id="fig|273678.4.peg.212"/>
<evidence type="ECO:0000313" key="2">
    <source>
        <dbReference type="Proteomes" id="UP000033900"/>
    </source>
</evidence>
<accession>A0A0M2HRX8</accession>
<proteinExistence type="predicted"/>
<dbReference type="InterPro" id="IPR045731">
    <property type="entry name" value="DUF6085"/>
</dbReference>